<accession>A0A559KCL3</accession>
<dbReference type="Proteomes" id="UP000317036">
    <property type="component" value="Unassembled WGS sequence"/>
</dbReference>
<sequence length="78" mass="9188">MGKDWEELVSKVKELFPNWDNEKSCTRCIHTDGWCEVRSSDVKEKIYMIYCGEFNKPIGDFLTEAESCHEYCNKSDLQ</sequence>
<name>A0A559KCL3_9BACL</name>
<keyword evidence="2" id="KW-1185">Reference proteome</keyword>
<organism evidence="1 2">
    <name type="scientific">Paenibacillus cremeus</name>
    <dbReference type="NCBI Taxonomy" id="2163881"/>
    <lineage>
        <taxon>Bacteria</taxon>
        <taxon>Bacillati</taxon>
        <taxon>Bacillota</taxon>
        <taxon>Bacilli</taxon>
        <taxon>Bacillales</taxon>
        <taxon>Paenibacillaceae</taxon>
        <taxon>Paenibacillus</taxon>
    </lineage>
</organism>
<dbReference type="AlphaFoldDB" id="A0A559KCL3"/>
<evidence type="ECO:0000313" key="2">
    <source>
        <dbReference type="Proteomes" id="UP000317036"/>
    </source>
</evidence>
<protein>
    <submittedName>
        <fullName evidence="1">Uncharacterized protein</fullName>
    </submittedName>
</protein>
<gene>
    <name evidence="1" type="ORF">FPZ49_10880</name>
</gene>
<reference evidence="1 2" key="1">
    <citation type="submission" date="2019-07" db="EMBL/GenBank/DDBJ databases">
        <authorList>
            <person name="Kim J."/>
        </authorList>
    </citation>
    <scope>NUCLEOTIDE SEQUENCE [LARGE SCALE GENOMIC DNA]</scope>
    <source>
        <strain evidence="1 2">JC52</strain>
    </source>
</reference>
<proteinExistence type="predicted"/>
<evidence type="ECO:0000313" key="1">
    <source>
        <dbReference type="EMBL" id="TVY09868.1"/>
    </source>
</evidence>
<dbReference type="EMBL" id="VNJI01000011">
    <property type="protein sequence ID" value="TVY09868.1"/>
    <property type="molecule type" value="Genomic_DNA"/>
</dbReference>
<comment type="caution">
    <text evidence="1">The sequence shown here is derived from an EMBL/GenBank/DDBJ whole genome shotgun (WGS) entry which is preliminary data.</text>
</comment>
<dbReference type="RefSeq" id="WP_144846400.1">
    <property type="nucleotide sequence ID" value="NZ_VNJI01000011.1"/>
</dbReference>